<proteinExistence type="inferred from homology"/>
<dbReference type="InterPro" id="IPR001764">
    <property type="entry name" value="Glyco_hydro_3_N"/>
</dbReference>
<dbReference type="SUPFAM" id="SSF51445">
    <property type="entry name" value="(Trans)glycosidases"/>
    <property type="match status" value="1"/>
</dbReference>
<dbReference type="InterPro" id="IPR036962">
    <property type="entry name" value="Glyco_hydro_3_N_sf"/>
</dbReference>
<dbReference type="GO" id="GO:0031222">
    <property type="term" value="P:arabinan catabolic process"/>
    <property type="evidence" value="ECO:0007669"/>
    <property type="project" value="TreeGrafter"/>
</dbReference>
<comment type="caution">
    <text evidence="4">The sequence shown here is derived from an EMBL/GenBank/DDBJ whole genome shotgun (WGS) entry which is preliminary data.</text>
</comment>
<dbReference type="PRINTS" id="PR00133">
    <property type="entry name" value="GLHYDRLASE3"/>
</dbReference>
<feature type="domain" description="Glycoside hydrolase family 3 N-terminal" evidence="3">
    <location>
        <begin position="40"/>
        <end position="241"/>
    </location>
</feature>
<dbReference type="InterPro" id="IPR017853">
    <property type="entry name" value="GH"/>
</dbReference>
<dbReference type="InterPro" id="IPR044993">
    <property type="entry name" value="BXL"/>
</dbReference>
<organism evidence="4">
    <name type="scientific">human gut metagenome</name>
    <dbReference type="NCBI Taxonomy" id="408170"/>
    <lineage>
        <taxon>unclassified sequences</taxon>
        <taxon>metagenomes</taxon>
        <taxon>organismal metagenomes</taxon>
    </lineage>
</organism>
<reference evidence="4" key="1">
    <citation type="journal article" date="2013" name="Environ. Microbiol.">
        <title>Microbiota from the distal guts of lean and obese adolescents exhibit partial functional redundancy besides clear differences in community structure.</title>
        <authorList>
            <person name="Ferrer M."/>
            <person name="Ruiz A."/>
            <person name="Lanza F."/>
            <person name="Haange S.B."/>
            <person name="Oberbach A."/>
            <person name="Till H."/>
            <person name="Bargiela R."/>
            <person name="Campoy C."/>
            <person name="Segura M.T."/>
            <person name="Richter M."/>
            <person name="von Bergen M."/>
            <person name="Seifert J."/>
            <person name="Suarez A."/>
        </authorList>
    </citation>
    <scope>NUCLEOTIDE SEQUENCE</scope>
</reference>
<dbReference type="PANTHER" id="PTHR42721:SF3">
    <property type="entry name" value="BETA-D-XYLOSIDASE 5-RELATED"/>
    <property type="match status" value="1"/>
</dbReference>
<accession>K1SKF1</accession>
<dbReference type="Pfam" id="PF00933">
    <property type="entry name" value="Glyco_hydro_3"/>
    <property type="match status" value="1"/>
</dbReference>
<evidence type="ECO:0000256" key="1">
    <source>
        <dbReference type="ARBA" id="ARBA00005336"/>
    </source>
</evidence>
<dbReference type="GO" id="GO:0046556">
    <property type="term" value="F:alpha-L-arabinofuranosidase activity"/>
    <property type="evidence" value="ECO:0007669"/>
    <property type="project" value="TreeGrafter"/>
</dbReference>
<evidence type="ECO:0000313" key="4">
    <source>
        <dbReference type="EMBL" id="EKC54300.1"/>
    </source>
</evidence>
<name>K1SKF1_9ZZZZ</name>
<keyword evidence="2 4" id="KW-0378">Hydrolase</keyword>
<evidence type="ECO:0000259" key="3">
    <source>
        <dbReference type="Pfam" id="PF00933"/>
    </source>
</evidence>
<dbReference type="GO" id="GO:0045493">
    <property type="term" value="P:xylan catabolic process"/>
    <property type="evidence" value="ECO:0007669"/>
    <property type="project" value="InterPro"/>
</dbReference>
<comment type="similarity">
    <text evidence="1">Belongs to the glycosyl hydrolase 3 family.</text>
</comment>
<feature type="non-terminal residue" evidence="4">
    <location>
        <position position="243"/>
    </location>
</feature>
<dbReference type="EMBL" id="AJWY01010878">
    <property type="protein sequence ID" value="EKC54300.1"/>
    <property type="molecule type" value="Genomic_DNA"/>
</dbReference>
<dbReference type="PANTHER" id="PTHR42721">
    <property type="entry name" value="SUGAR HYDROLASE-RELATED"/>
    <property type="match status" value="1"/>
</dbReference>
<dbReference type="GO" id="GO:0009044">
    <property type="term" value="F:xylan 1,4-beta-xylosidase activity"/>
    <property type="evidence" value="ECO:0007669"/>
    <property type="project" value="InterPro"/>
</dbReference>
<protein>
    <submittedName>
        <fullName evidence="4">Glycoside hydrolase family 3 domain protein</fullName>
    </submittedName>
</protein>
<gene>
    <name evidence="4" type="ORF">LEA_15926</name>
</gene>
<evidence type="ECO:0000256" key="2">
    <source>
        <dbReference type="ARBA" id="ARBA00022801"/>
    </source>
</evidence>
<dbReference type="AlphaFoldDB" id="K1SKF1"/>
<sequence>LSAHERAVDLCGRLTLEEKASLMLDDSPAIPRLGIKRFQWWSEALHGVANMGDVTVFPEPIGMAASFNDRMVYRVFDATSDEMRAKWNELQQKGGDVTRFHALSVWTPNVNIFRDPRWGRGQETYGEDPYLTSRMGCAVVRGLQGPEDTKYRKLWACAKHYAIHSGPEWARHTDNITDVTPRDLWETYMPAFKSLVQDAKVREVMCAYQRWDDEPCCGNTRLLQQILRNEWGFKYLVVSDCGA</sequence>
<feature type="non-terminal residue" evidence="4">
    <location>
        <position position="1"/>
    </location>
</feature>
<dbReference type="Gene3D" id="3.20.20.300">
    <property type="entry name" value="Glycoside hydrolase, family 3, N-terminal domain"/>
    <property type="match status" value="1"/>
</dbReference>